<dbReference type="GO" id="GO:0005737">
    <property type="term" value="C:cytoplasm"/>
    <property type="evidence" value="ECO:0007669"/>
    <property type="project" value="TreeGrafter"/>
</dbReference>
<evidence type="ECO:0000313" key="6">
    <source>
        <dbReference type="Proteomes" id="UP001304300"/>
    </source>
</evidence>
<dbReference type="Gene3D" id="3.20.20.60">
    <property type="entry name" value="Phosphoenolpyruvate-binding domains"/>
    <property type="match status" value="1"/>
</dbReference>
<dbReference type="RefSeq" id="WP_317833241.1">
    <property type="nucleotide sequence ID" value="NZ_CP136920.1"/>
</dbReference>
<dbReference type="PANTHER" id="PTHR30502:SF0">
    <property type="entry name" value="PHOSPHOENOLPYRUVATE CARBOXYLASE FAMILY PROTEIN"/>
    <property type="match status" value="1"/>
</dbReference>
<dbReference type="InterPro" id="IPR040442">
    <property type="entry name" value="Pyrv_kinase-like_dom_sf"/>
</dbReference>
<gene>
    <name evidence="5" type="ORF">RZN69_20250</name>
</gene>
<dbReference type="PANTHER" id="PTHR30502">
    <property type="entry name" value="2-KETO-3-DEOXY-L-RHAMNONATE ALDOLASE"/>
    <property type="match status" value="1"/>
</dbReference>
<dbReference type="Proteomes" id="UP001304300">
    <property type="component" value="Chromosome"/>
</dbReference>
<name>A0AAQ3LAH0_9BACT</name>
<reference evidence="5 6" key="1">
    <citation type="submission" date="2023-10" db="EMBL/GenBank/DDBJ databases">
        <title>Rubellicoccus peritrichatus gen. nov., sp. nov., isolated from an algae of coral reef tank.</title>
        <authorList>
            <person name="Luo J."/>
        </authorList>
    </citation>
    <scope>NUCLEOTIDE SEQUENCE [LARGE SCALE GENOMIC DNA]</scope>
    <source>
        <strain evidence="5 6">CR14</strain>
    </source>
</reference>
<comment type="similarity">
    <text evidence="1">Belongs to the HpcH/HpaI aldolase family.</text>
</comment>
<evidence type="ECO:0000313" key="5">
    <source>
        <dbReference type="EMBL" id="WOO40959.1"/>
    </source>
</evidence>
<dbReference type="EMBL" id="CP136920">
    <property type="protein sequence ID" value="WOO40959.1"/>
    <property type="molecule type" value="Genomic_DNA"/>
</dbReference>
<keyword evidence="3 5" id="KW-0456">Lyase</keyword>
<organism evidence="5 6">
    <name type="scientific">Rubellicoccus peritrichatus</name>
    <dbReference type="NCBI Taxonomy" id="3080537"/>
    <lineage>
        <taxon>Bacteria</taxon>
        <taxon>Pseudomonadati</taxon>
        <taxon>Verrucomicrobiota</taxon>
        <taxon>Opitutia</taxon>
        <taxon>Puniceicoccales</taxon>
        <taxon>Cerasicoccaceae</taxon>
        <taxon>Rubellicoccus</taxon>
    </lineage>
</organism>
<keyword evidence="6" id="KW-1185">Reference proteome</keyword>
<accession>A0AAQ3LAH0</accession>
<evidence type="ECO:0000256" key="1">
    <source>
        <dbReference type="ARBA" id="ARBA00005568"/>
    </source>
</evidence>
<dbReference type="Pfam" id="PF03328">
    <property type="entry name" value="HpcH_HpaI"/>
    <property type="match status" value="1"/>
</dbReference>
<dbReference type="GO" id="GO:0046872">
    <property type="term" value="F:metal ion binding"/>
    <property type="evidence" value="ECO:0007669"/>
    <property type="project" value="UniProtKB-KW"/>
</dbReference>
<evidence type="ECO:0000259" key="4">
    <source>
        <dbReference type="Pfam" id="PF03328"/>
    </source>
</evidence>
<dbReference type="AlphaFoldDB" id="A0AAQ3LAH0"/>
<dbReference type="KEGG" id="puo:RZN69_20250"/>
<evidence type="ECO:0000256" key="3">
    <source>
        <dbReference type="ARBA" id="ARBA00023239"/>
    </source>
</evidence>
<dbReference type="InterPro" id="IPR015813">
    <property type="entry name" value="Pyrv/PenolPyrv_kinase-like_dom"/>
</dbReference>
<dbReference type="SUPFAM" id="SSF51621">
    <property type="entry name" value="Phosphoenolpyruvate/pyruvate domain"/>
    <property type="match status" value="1"/>
</dbReference>
<dbReference type="InterPro" id="IPR005000">
    <property type="entry name" value="Aldolase/citrate-lyase_domain"/>
</dbReference>
<proteinExistence type="inferred from homology"/>
<evidence type="ECO:0000256" key="2">
    <source>
        <dbReference type="ARBA" id="ARBA00022723"/>
    </source>
</evidence>
<dbReference type="GO" id="GO:0016832">
    <property type="term" value="F:aldehyde-lyase activity"/>
    <property type="evidence" value="ECO:0007669"/>
    <property type="project" value="TreeGrafter"/>
</dbReference>
<protein>
    <submittedName>
        <fullName evidence="5">Aldolase/citrate lyase family protein</fullName>
    </submittedName>
</protein>
<sequence>MTSPRQKLKSGKPLIGSWINTGSPIVAELMAQFGFDFLCVDAEHSAVDLPQAQQIFQAIQSGNPNCAQFVRLHGVDYAFAKRYLDAGARGIIGPLVTTREEAELLVQATKYPPLGKRGVGFCRANQYGTNLQTEFDRANEEGVVAVQIEDIKAVENIDNILSVKGIDAAFIGPYDLSASMGLTAQFDHPDYIEARDRILEACKSNNVAAGIHVVKPDSDELLARISEGYRLVAFSLDITILTDSLQKNMSKIHNAIDSLA</sequence>
<keyword evidence="2" id="KW-0479">Metal-binding</keyword>
<feature type="domain" description="HpcH/HpaI aldolase/citrate lyase" evidence="4">
    <location>
        <begin position="15"/>
        <end position="240"/>
    </location>
</feature>
<dbReference type="InterPro" id="IPR050251">
    <property type="entry name" value="HpcH-HpaI_aldolase"/>
</dbReference>